<proteinExistence type="predicted"/>
<feature type="compositionally biased region" description="Low complexity" evidence="1">
    <location>
        <begin position="18"/>
        <end position="31"/>
    </location>
</feature>
<evidence type="ECO:0000313" key="2">
    <source>
        <dbReference type="EMBL" id="CAG7618369.1"/>
    </source>
</evidence>
<comment type="caution">
    <text evidence="2">The sequence shown here is derived from an EMBL/GenBank/DDBJ whole genome shotgun (WGS) entry which is preliminary data.</text>
</comment>
<feature type="compositionally biased region" description="Low complexity" evidence="1">
    <location>
        <begin position="47"/>
        <end position="56"/>
    </location>
</feature>
<accession>A0A9W4ECY6</accession>
<gene>
    <name evidence="2" type="ORF">SBRY_120130</name>
</gene>
<evidence type="ECO:0000256" key="1">
    <source>
        <dbReference type="SAM" id="MobiDB-lite"/>
    </source>
</evidence>
<organism evidence="2 3">
    <name type="scientific">Actinacidiphila bryophytorum</name>
    <dbReference type="NCBI Taxonomy" id="1436133"/>
    <lineage>
        <taxon>Bacteria</taxon>
        <taxon>Bacillati</taxon>
        <taxon>Actinomycetota</taxon>
        <taxon>Actinomycetes</taxon>
        <taxon>Kitasatosporales</taxon>
        <taxon>Streptomycetaceae</taxon>
        <taxon>Actinacidiphila</taxon>
    </lineage>
</organism>
<sequence length="62" mass="5836">MAPHSVPKQDKPANTKCPVSGAPPGSAGTAPAPRPPRDFGAAPLTCAGSGPAAPAADAPPGP</sequence>
<feature type="region of interest" description="Disordered" evidence="1">
    <location>
        <begin position="1"/>
        <end position="62"/>
    </location>
</feature>
<dbReference type="EMBL" id="CAJVAX010000004">
    <property type="protein sequence ID" value="CAG7618369.1"/>
    <property type="molecule type" value="Genomic_DNA"/>
</dbReference>
<protein>
    <submittedName>
        <fullName evidence="2">Uncharacterized protein</fullName>
    </submittedName>
</protein>
<dbReference type="AlphaFoldDB" id="A0A9W4ECY6"/>
<evidence type="ECO:0000313" key="3">
    <source>
        <dbReference type="Proteomes" id="UP001153328"/>
    </source>
</evidence>
<name>A0A9W4ECY6_9ACTN</name>
<reference evidence="2" key="1">
    <citation type="submission" date="2021-06" db="EMBL/GenBank/DDBJ databases">
        <authorList>
            <person name="Arsene-Ploetze F."/>
        </authorList>
    </citation>
    <scope>NUCLEOTIDE SEQUENCE</scope>
    <source>
        <strain evidence="2">SBRY1</strain>
    </source>
</reference>
<keyword evidence="3" id="KW-1185">Reference proteome</keyword>
<dbReference type="Proteomes" id="UP001153328">
    <property type="component" value="Unassembled WGS sequence"/>
</dbReference>